<organism evidence="7 8">
    <name type="scientific">Nicrophorus vespilloides</name>
    <name type="common">Boreal carrion beetle</name>
    <dbReference type="NCBI Taxonomy" id="110193"/>
    <lineage>
        <taxon>Eukaryota</taxon>
        <taxon>Metazoa</taxon>
        <taxon>Ecdysozoa</taxon>
        <taxon>Arthropoda</taxon>
        <taxon>Hexapoda</taxon>
        <taxon>Insecta</taxon>
        <taxon>Pterygota</taxon>
        <taxon>Neoptera</taxon>
        <taxon>Endopterygota</taxon>
        <taxon>Coleoptera</taxon>
        <taxon>Polyphaga</taxon>
        <taxon>Staphyliniformia</taxon>
        <taxon>Silphidae</taxon>
        <taxon>Nicrophorinae</taxon>
        <taxon>Nicrophorus</taxon>
    </lineage>
</organism>
<dbReference type="PANTHER" id="PTHR32086">
    <property type="entry name" value="FANCONI ANEMIA GROUP D2 PROTEIN"/>
    <property type="match status" value="1"/>
</dbReference>
<feature type="compositionally biased region" description="Acidic residues" evidence="6">
    <location>
        <begin position="1308"/>
        <end position="1324"/>
    </location>
</feature>
<evidence type="ECO:0000256" key="6">
    <source>
        <dbReference type="SAM" id="MobiDB-lite"/>
    </source>
</evidence>
<gene>
    <name evidence="8" type="primary">LOC108569892</name>
</gene>
<dbReference type="GeneID" id="108569892"/>
<comment type="similarity">
    <text evidence="5">Belongs to the Fanconi anemia protein FANCD2 family.</text>
</comment>
<evidence type="ECO:0000313" key="7">
    <source>
        <dbReference type="Proteomes" id="UP000695000"/>
    </source>
</evidence>
<dbReference type="InterPro" id="IPR029448">
    <property type="entry name" value="FANCD2"/>
</dbReference>
<comment type="subcellular location">
    <subcellularLocation>
        <location evidence="1">Nucleus</location>
    </subcellularLocation>
</comment>
<keyword evidence="7" id="KW-1185">Reference proteome</keyword>
<feature type="region of interest" description="Disordered" evidence="6">
    <location>
        <begin position="791"/>
        <end position="837"/>
    </location>
</feature>
<name>A0ABM1NJY3_NICVS</name>
<reference evidence="8" key="1">
    <citation type="submission" date="2025-08" db="UniProtKB">
        <authorList>
            <consortium name="RefSeq"/>
        </authorList>
    </citation>
    <scope>IDENTIFICATION</scope>
    <source>
        <tissue evidence="8">Whole Larva</tissue>
    </source>
</reference>
<feature type="region of interest" description="Disordered" evidence="6">
    <location>
        <begin position="1301"/>
        <end position="1324"/>
    </location>
</feature>
<keyword evidence="2" id="KW-1017">Isopeptide bond</keyword>
<dbReference type="PANTHER" id="PTHR32086:SF0">
    <property type="entry name" value="FANCONI ANEMIA GROUP D2 PROTEIN"/>
    <property type="match status" value="1"/>
</dbReference>
<protein>
    <submittedName>
        <fullName evidence="8">Fanconi anemia group D2 protein</fullName>
    </submittedName>
</protein>
<keyword evidence="3" id="KW-0832">Ubl conjugation</keyword>
<keyword evidence="4" id="KW-0539">Nucleus</keyword>
<dbReference type="Pfam" id="PF14631">
    <property type="entry name" value="FancD2"/>
    <property type="match status" value="2"/>
</dbReference>
<evidence type="ECO:0000256" key="2">
    <source>
        <dbReference type="ARBA" id="ARBA00022499"/>
    </source>
</evidence>
<evidence type="ECO:0000256" key="1">
    <source>
        <dbReference type="ARBA" id="ARBA00004123"/>
    </source>
</evidence>
<feature type="compositionally biased region" description="Polar residues" evidence="6">
    <location>
        <begin position="814"/>
        <end position="837"/>
    </location>
</feature>
<evidence type="ECO:0000256" key="5">
    <source>
        <dbReference type="ARBA" id="ARBA00093456"/>
    </source>
</evidence>
<dbReference type="Proteomes" id="UP000695000">
    <property type="component" value="Unplaced"/>
</dbReference>
<evidence type="ECO:0000256" key="3">
    <source>
        <dbReference type="ARBA" id="ARBA00022843"/>
    </source>
</evidence>
<dbReference type="RefSeq" id="XP_017787133.1">
    <property type="nucleotide sequence ID" value="XM_017931644.1"/>
</dbReference>
<proteinExistence type="inferred from homology"/>
<evidence type="ECO:0000256" key="4">
    <source>
        <dbReference type="ARBA" id="ARBA00023242"/>
    </source>
</evidence>
<accession>A0ABM1NJY3</accession>
<sequence length="1348" mass="153669">MSFRRNITSQSESEYFQAVLIRSGMKLTSDTGEEQDKENQLVILIQEQALVIIDLEKFLNEKSHNISKFLKGLTVFLNNECNFQQALLPTQLMKPGLETMTMKQECLIRILMHVKCLQSAIIDMVLEQLITQVSNEIEETGWIRKLLFSLRYLPFINKPKELSSKLLDALEIATFPSQLEILTYIPEIVPDDFYDEVAKPLCKLLEENEDLTGSIIDCLNAFNLNQETIYTIQEYITEQLLGSTRYYKIFPILFQFLVTGYKSDNLIPILFKARNTFDNILKTESEEIEVITNKLVVCKELQILISRRKNVFDGLMGMISTIADSSKHKPIDIIILFMLHSINNSNKTLIEATFKKRIKAGLFKIDLIEKTFEKCFIQHLFNSYFQSMLDIANCLVLVIDHVVVETGSLMIKLIFCSPLCTSFQRQDILYSLILLMGINECKNAATVLDILNSLLGEEKLKEHSLLLMGLLRMTEDLELKEVKKLYEILCKLTCAEDSDESVTGLKDEIHMLIRKQLASNKKDTQHRGIVSGVVMAKHMAATGESLNEISFSEENISIYDLPLGKPQDIAKLFDMINKCTSNIPNLCGLYYDQLSAMIVDSGDMEPNSIYWLFTKITNEFESAFITDMTEERVGPIKLTFHHSLNTENEVDEPIGIRMGNLIIVNNQTKANVLILSPLFRLLRILSQKQHNGDLSTIDALLGCGVVLPQHANLESMDIDHVKLIADCIFHCINWFRELISAFVTQNTKKLRKKVLQRLMHLVELEDQLDKCMEIIPDHKLPSSYFDHVTQNIPKSPSKIGKTLTGRPPSKKQKTTNPTQNDTIASTSALPTQRTQAGSKSKVSKFDYNYKFRELDTDVIVLIKYPLNLNQSQTQESTYLHIKQFQYILKDFVCKLSVLTKYKNLGLSHLSIVDVEKLIKSCGRLIPNIHVQTSVITEKLKSELESVDGILDDPHMFTDEVVDLKITIALIFEFYSLIFSWVGFQHVKNEKLLIICLRTFQGETSSPINVPINKLIMDFLDALTSYVDQCLYLPAAISMIETMQSLYKVQMGPLVKKKVVSVSEKLLQRKWYNLQGNRETGRNAFAHIDILVKAYLQDAKIKTICGLVGTLQEQIPNLATKTSSLEMLESIDRANFHVFYRGLCYALAEGVKIEIVSLTNTEHLALWRTTTLTMQGLMTVAKMHKSKGELATFLKKSIIILKQFYTHGIPVLEIMLKSKTDEVLEIFKILQSSTRFLHHLCCYTKAMKNSSLISYIPQYRSIVETLIYRVKALLVANNCQQAFWMGILKNKNLDEEDIISQSTGTTTEIMEEDDEEQLPMDESDNEDLLSLANEDCTSQGSASELFDIV</sequence>
<evidence type="ECO:0000313" key="8">
    <source>
        <dbReference type="RefSeq" id="XP_017787133.1"/>
    </source>
</evidence>